<dbReference type="PANTHER" id="PTHR37948:SF1">
    <property type="entry name" value="BLL5189 PROTEIN"/>
    <property type="match status" value="1"/>
</dbReference>
<dbReference type="Proteomes" id="UP000186817">
    <property type="component" value="Unassembled WGS sequence"/>
</dbReference>
<feature type="compositionally biased region" description="Polar residues" evidence="1">
    <location>
        <begin position="30"/>
        <end position="43"/>
    </location>
</feature>
<feature type="region of interest" description="Disordered" evidence="1">
    <location>
        <begin position="1"/>
        <end position="60"/>
    </location>
</feature>
<dbReference type="PANTHER" id="PTHR37948">
    <property type="entry name" value="ZGC:113208"/>
    <property type="match status" value="1"/>
</dbReference>
<evidence type="ECO:0000313" key="2">
    <source>
        <dbReference type="EMBL" id="OLQ05783.1"/>
    </source>
</evidence>
<dbReference type="OrthoDB" id="4850at2759"/>
<proteinExistence type="predicted"/>
<comment type="caution">
    <text evidence="2">The sequence shown here is derived from an EMBL/GenBank/DDBJ whole genome shotgun (WGS) entry which is preliminary data.</text>
</comment>
<evidence type="ECO:0000313" key="3">
    <source>
        <dbReference type="Proteomes" id="UP000186817"/>
    </source>
</evidence>
<reference evidence="2 3" key="1">
    <citation type="submission" date="2016-02" db="EMBL/GenBank/DDBJ databases">
        <title>Genome analysis of coral dinoflagellate symbionts highlights evolutionary adaptations to a symbiotic lifestyle.</title>
        <authorList>
            <person name="Aranda M."/>
            <person name="Li Y."/>
            <person name="Liew Y.J."/>
            <person name="Baumgarten S."/>
            <person name="Simakov O."/>
            <person name="Wilson M."/>
            <person name="Piel J."/>
            <person name="Ashoor H."/>
            <person name="Bougouffa S."/>
            <person name="Bajic V.B."/>
            <person name="Ryu T."/>
            <person name="Ravasi T."/>
            <person name="Bayer T."/>
            <person name="Micklem G."/>
            <person name="Kim H."/>
            <person name="Bhak J."/>
            <person name="Lajeunesse T.C."/>
            <person name="Voolstra C.R."/>
        </authorList>
    </citation>
    <scope>NUCLEOTIDE SEQUENCE [LARGE SCALE GENOMIC DNA]</scope>
    <source>
        <strain evidence="2 3">CCMP2467</strain>
    </source>
</reference>
<sequence length="234" mass="26608">MKRPAARPRAPPTRPAGKKVARDTAGTKAGSKNASPDSITQVRPHSGKRDSAGRLIFPDAPGFEPNLTPAQCIQAGIFGGCYFNPRGGKPGILGREVKIDHKEFPHSWFKNVPEKFFLSRRYCASTNKYGVKSGQDQAAWELAGWMREQDPRGWFQWYCRFYQGRRSPDDARQIQRWKACAGFLGRWRNQLCSRINGSGRAFDDAGVAPVIRQTLLHWAYELTEYDWELWFTRG</sequence>
<keyword evidence="3" id="KW-1185">Reference proteome</keyword>
<protein>
    <submittedName>
        <fullName evidence="2">Uncharacterized protein</fullName>
    </submittedName>
</protein>
<dbReference type="OMA" id="GWIKPQD"/>
<name>A0A1Q9EED7_SYMMI</name>
<dbReference type="AlphaFoldDB" id="A0A1Q9EED7"/>
<evidence type="ECO:0000256" key="1">
    <source>
        <dbReference type="SAM" id="MobiDB-lite"/>
    </source>
</evidence>
<dbReference type="EMBL" id="LSRX01000175">
    <property type="protein sequence ID" value="OLQ05783.1"/>
    <property type="molecule type" value="Genomic_DNA"/>
</dbReference>
<accession>A0A1Q9EED7</accession>
<organism evidence="2 3">
    <name type="scientific">Symbiodinium microadriaticum</name>
    <name type="common">Dinoflagellate</name>
    <name type="synonym">Zooxanthella microadriatica</name>
    <dbReference type="NCBI Taxonomy" id="2951"/>
    <lineage>
        <taxon>Eukaryota</taxon>
        <taxon>Sar</taxon>
        <taxon>Alveolata</taxon>
        <taxon>Dinophyceae</taxon>
        <taxon>Suessiales</taxon>
        <taxon>Symbiodiniaceae</taxon>
        <taxon>Symbiodinium</taxon>
    </lineage>
</organism>
<gene>
    <name evidence="2" type="ORF">AK812_SmicGene10974</name>
</gene>